<sequence>MAAKWEKTGANVGVLEVEVDSERFAQALDEAFKRVVKRVVVPGFRKGKVPRKLFEKRFGVESLYEDAVNILLPQAYQEAVLETGIEPVDQPAVDVVQVESGKPFIFKATVTVKPEVQLGDYKGLEVEDRVFEVTDEDVQKEIQNLLKSHAQIETIEDGSVEKGDVVTIDFEGTVDGEPFEGGEAEGFRLEIGSGALIAGFEDQLVGMKPGEEREIEVTFPDNYHVKSLRDKAARFRVKLHEIRRPVLRELNDEFVQEISEFQTVDEYVADLRKKLEERAKLEHERYIENEVVKKAAERATVEIPPVMIEREIDHQLGHFAQQLQMQQIPLDAYLEFTGLSMEELRDQYRELAEQNVRTSLVLEAIANAEQVEVTEEDVEQEIARMAEQTGLEADRVRQLLSFRDPELASLREDLKTRKTLKLLVDHAKIVPPSAEVDSQDN</sequence>
<dbReference type="GO" id="GO:0005737">
    <property type="term" value="C:cytoplasm"/>
    <property type="evidence" value="ECO:0007669"/>
    <property type="project" value="UniProtKB-SubCell"/>
</dbReference>
<dbReference type="PANTHER" id="PTHR30560:SF3">
    <property type="entry name" value="TRIGGER FACTOR-LIKE PROTEIN TIG, CHLOROPLASTIC"/>
    <property type="match status" value="1"/>
</dbReference>
<evidence type="ECO:0000313" key="17">
    <source>
        <dbReference type="EMBL" id="SIS64173.1"/>
    </source>
</evidence>
<dbReference type="Pfam" id="PF00254">
    <property type="entry name" value="FKBP_C"/>
    <property type="match status" value="1"/>
</dbReference>
<evidence type="ECO:0000256" key="1">
    <source>
        <dbReference type="ARBA" id="ARBA00000971"/>
    </source>
</evidence>
<dbReference type="InterPro" id="IPR008880">
    <property type="entry name" value="Trigger_fac_C"/>
</dbReference>
<evidence type="ECO:0000256" key="3">
    <source>
        <dbReference type="ARBA" id="ARBA00013194"/>
    </source>
</evidence>
<reference evidence="18" key="1">
    <citation type="submission" date="2017-01" db="EMBL/GenBank/DDBJ databases">
        <authorList>
            <person name="Varghese N."/>
            <person name="Submissions S."/>
        </authorList>
    </citation>
    <scope>NUCLEOTIDE SEQUENCE [LARGE SCALE GENOMIC DNA]</scope>
    <source>
        <strain evidence="18">DSM 16176</strain>
    </source>
</reference>
<evidence type="ECO:0000256" key="11">
    <source>
        <dbReference type="ARBA" id="ARBA00029986"/>
    </source>
</evidence>
<protein>
    <recommendedName>
        <fullName evidence="4 12">Trigger factor</fullName>
        <shortName evidence="12">TF</shortName>
        <ecNumber evidence="3 12">5.2.1.8</ecNumber>
    </recommendedName>
    <alternativeName>
        <fullName evidence="11 12">PPIase</fullName>
    </alternativeName>
</protein>
<dbReference type="SUPFAM" id="SSF102735">
    <property type="entry name" value="Trigger factor ribosome-binding domain"/>
    <property type="match status" value="1"/>
</dbReference>
<dbReference type="InterPro" id="IPR005215">
    <property type="entry name" value="Trig_fac"/>
</dbReference>
<keyword evidence="9 12" id="KW-0131">Cell cycle</keyword>
<evidence type="ECO:0000256" key="2">
    <source>
        <dbReference type="ARBA" id="ARBA00005464"/>
    </source>
</evidence>
<dbReference type="NCBIfam" id="TIGR00115">
    <property type="entry name" value="tig"/>
    <property type="match status" value="1"/>
</dbReference>
<evidence type="ECO:0000259" key="16">
    <source>
        <dbReference type="PROSITE" id="PS50059"/>
    </source>
</evidence>
<keyword evidence="5 12" id="KW-0132">Cell division</keyword>
<evidence type="ECO:0000313" key="18">
    <source>
        <dbReference type="Proteomes" id="UP000186156"/>
    </source>
</evidence>
<dbReference type="InterPro" id="IPR008881">
    <property type="entry name" value="Trigger_fac_ribosome-bd_bac"/>
</dbReference>
<dbReference type="PROSITE" id="PS50059">
    <property type="entry name" value="FKBP_PPIASE"/>
    <property type="match status" value="1"/>
</dbReference>
<dbReference type="FunFam" id="3.10.50.40:FF:000001">
    <property type="entry name" value="Trigger factor"/>
    <property type="match status" value="1"/>
</dbReference>
<keyword evidence="8 12" id="KW-0413">Isomerase</keyword>
<name>A0A1N7KRD4_9BACL</name>
<dbReference type="EMBL" id="FTOO01000002">
    <property type="protein sequence ID" value="SIS64173.1"/>
    <property type="molecule type" value="Genomic_DNA"/>
</dbReference>
<dbReference type="InterPro" id="IPR001179">
    <property type="entry name" value="PPIase_FKBP_dom"/>
</dbReference>
<dbReference type="GO" id="GO:0043022">
    <property type="term" value="F:ribosome binding"/>
    <property type="evidence" value="ECO:0007669"/>
    <property type="project" value="TreeGrafter"/>
</dbReference>
<dbReference type="GO" id="GO:0051083">
    <property type="term" value="P:'de novo' cotranslational protein folding"/>
    <property type="evidence" value="ECO:0007669"/>
    <property type="project" value="TreeGrafter"/>
</dbReference>
<comment type="function">
    <text evidence="10 12">Involved in protein export. Acts as a chaperone by maintaining the newly synthesized protein in an open conformation. Functions as a peptidyl-prolyl cis-trans isomerase.</text>
</comment>
<dbReference type="GO" id="GO:0044183">
    <property type="term" value="F:protein folding chaperone"/>
    <property type="evidence" value="ECO:0007669"/>
    <property type="project" value="TreeGrafter"/>
</dbReference>
<keyword evidence="12" id="KW-0963">Cytoplasm</keyword>
<keyword evidence="15" id="KW-0175">Coiled coil</keyword>
<dbReference type="GO" id="GO:0051301">
    <property type="term" value="P:cell division"/>
    <property type="evidence" value="ECO:0007669"/>
    <property type="project" value="UniProtKB-KW"/>
</dbReference>
<dbReference type="SUPFAM" id="SSF54534">
    <property type="entry name" value="FKBP-like"/>
    <property type="match status" value="1"/>
</dbReference>
<dbReference type="Gene3D" id="1.10.3120.10">
    <property type="entry name" value="Trigger factor, C-terminal domain"/>
    <property type="match status" value="1"/>
</dbReference>
<dbReference type="EC" id="5.2.1.8" evidence="3 12"/>
<dbReference type="InterPro" id="IPR036611">
    <property type="entry name" value="Trigger_fac_ribosome-bd_sf"/>
</dbReference>
<evidence type="ECO:0000256" key="14">
    <source>
        <dbReference type="RuleBase" id="RU003914"/>
    </source>
</evidence>
<evidence type="ECO:0000256" key="4">
    <source>
        <dbReference type="ARBA" id="ARBA00016902"/>
    </source>
</evidence>
<dbReference type="InterPro" id="IPR046357">
    <property type="entry name" value="PPIase_dom_sf"/>
</dbReference>
<dbReference type="Proteomes" id="UP000186156">
    <property type="component" value="Unassembled WGS sequence"/>
</dbReference>
<dbReference type="Gene3D" id="3.30.70.1050">
    <property type="entry name" value="Trigger factor ribosome-binding domain"/>
    <property type="match status" value="1"/>
</dbReference>
<evidence type="ECO:0000256" key="12">
    <source>
        <dbReference type="HAMAP-Rule" id="MF_00303"/>
    </source>
</evidence>
<dbReference type="AlphaFoldDB" id="A0A1N7KRD4"/>
<organism evidence="17 18">
    <name type="scientific">Alicyclobacillus vulcanalis</name>
    <dbReference type="NCBI Taxonomy" id="252246"/>
    <lineage>
        <taxon>Bacteria</taxon>
        <taxon>Bacillati</taxon>
        <taxon>Bacillota</taxon>
        <taxon>Bacilli</taxon>
        <taxon>Bacillales</taxon>
        <taxon>Alicyclobacillaceae</taxon>
        <taxon>Alicyclobacillus</taxon>
    </lineage>
</organism>
<accession>A0A1N7KRD4</accession>
<evidence type="ECO:0000256" key="5">
    <source>
        <dbReference type="ARBA" id="ARBA00022618"/>
    </source>
</evidence>
<dbReference type="GO" id="GO:0043335">
    <property type="term" value="P:protein unfolding"/>
    <property type="evidence" value="ECO:0007669"/>
    <property type="project" value="TreeGrafter"/>
</dbReference>
<comment type="similarity">
    <text evidence="2 12 14">Belongs to the FKBP-type PPIase family. Tig subfamily.</text>
</comment>
<dbReference type="InterPro" id="IPR037041">
    <property type="entry name" value="Trigger_fac_C_sf"/>
</dbReference>
<feature type="coiled-coil region" evidence="15">
    <location>
        <begin position="334"/>
        <end position="388"/>
    </location>
</feature>
<proteinExistence type="inferred from homology"/>
<comment type="subcellular location">
    <subcellularLocation>
        <location evidence="12">Cytoplasm</location>
    </subcellularLocation>
    <text evidence="12">About half TF is bound to the ribosome near the polypeptide exit tunnel while the other half is free in the cytoplasm.</text>
</comment>
<dbReference type="Pfam" id="PF05698">
    <property type="entry name" value="Trigger_C"/>
    <property type="match status" value="1"/>
</dbReference>
<dbReference type="HAMAP" id="MF_00303">
    <property type="entry name" value="Trigger_factor_Tig"/>
    <property type="match status" value="1"/>
</dbReference>
<dbReference type="OrthoDB" id="9767721at2"/>
<evidence type="ECO:0000256" key="8">
    <source>
        <dbReference type="ARBA" id="ARBA00023235"/>
    </source>
</evidence>
<evidence type="ECO:0000256" key="10">
    <source>
        <dbReference type="ARBA" id="ARBA00024849"/>
    </source>
</evidence>
<dbReference type="PANTHER" id="PTHR30560">
    <property type="entry name" value="TRIGGER FACTOR CHAPERONE AND PEPTIDYL-PROLYL CIS/TRANS ISOMERASE"/>
    <property type="match status" value="1"/>
</dbReference>
<dbReference type="InterPro" id="IPR027304">
    <property type="entry name" value="Trigger_fact/SurA_dom_sf"/>
</dbReference>
<evidence type="ECO:0000256" key="7">
    <source>
        <dbReference type="ARBA" id="ARBA00023186"/>
    </source>
</evidence>
<dbReference type="SUPFAM" id="SSF109998">
    <property type="entry name" value="Triger factor/SurA peptide-binding domain-like"/>
    <property type="match status" value="1"/>
</dbReference>
<evidence type="ECO:0000256" key="13">
    <source>
        <dbReference type="PROSITE-ProRule" id="PRU00277"/>
    </source>
</evidence>
<evidence type="ECO:0000256" key="9">
    <source>
        <dbReference type="ARBA" id="ARBA00023306"/>
    </source>
</evidence>
<feature type="domain" description="PPIase FKBP-type" evidence="16">
    <location>
        <begin position="163"/>
        <end position="223"/>
    </location>
</feature>
<dbReference type="RefSeq" id="WP_076344951.1">
    <property type="nucleotide sequence ID" value="NZ_FTOO01000002.1"/>
</dbReference>
<dbReference type="Pfam" id="PF05697">
    <property type="entry name" value="Trigger_N"/>
    <property type="match status" value="1"/>
</dbReference>
<dbReference type="STRING" id="252246.SAMN05421799_102133"/>
<gene>
    <name evidence="12" type="primary">tig</name>
    <name evidence="17" type="ORF">SAMN05421799_102133</name>
</gene>
<comment type="domain">
    <text evidence="12">Consists of 3 domains; the N-terminus binds the ribosome, the middle domain has PPIase activity, while the C-terminus has intrinsic chaperone activity on its own.</text>
</comment>
<dbReference type="GO" id="GO:0015031">
    <property type="term" value="P:protein transport"/>
    <property type="evidence" value="ECO:0007669"/>
    <property type="project" value="UniProtKB-UniRule"/>
</dbReference>
<evidence type="ECO:0000256" key="15">
    <source>
        <dbReference type="SAM" id="Coils"/>
    </source>
</evidence>
<comment type="catalytic activity">
    <reaction evidence="1 12 13">
        <text>[protein]-peptidylproline (omega=180) = [protein]-peptidylproline (omega=0)</text>
        <dbReference type="Rhea" id="RHEA:16237"/>
        <dbReference type="Rhea" id="RHEA-COMP:10747"/>
        <dbReference type="Rhea" id="RHEA-COMP:10748"/>
        <dbReference type="ChEBI" id="CHEBI:83833"/>
        <dbReference type="ChEBI" id="CHEBI:83834"/>
        <dbReference type="EC" id="5.2.1.8"/>
    </reaction>
</comment>
<dbReference type="Gene3D" id="3.10.50.40">
    <property type="match status" value="1"/>
</dbReference>
<dbReference type="GO" id="GO:0003755">
    <property type="term" value="F:peptidyl-prolyl cis-trans isomerase activity"/>
    <property type="evidence" value="ECO:0007669"/>
    <property type="project" value="UniProtKB-UniRule"/>
</dbReference>
<keyword evidence="6 12" id="KW-0697">Rotamase</keyword>
<keyword evidence="18" id="KW-1185">Reference proteome</keyword>
<evidence type="ECO:0000256" key="6">
    <source>
        <dbReference type="ARBA" id="ARBA00023110"/>
    </source>
</evidence>
<keyword evidence="7 12" id="KW-0143">Chaperone</keyword>
<dbReference type="PIRSF" id="PIRSF003095">
    <property type="entry name" value="Trigger_factor"/>
    <property type="match status" value="1"/>
</dbReference>